<dbReference type="EMBL" id="JAPMUA010000003">
    <property type="protein sequence ID" value="MDG3586410.1"/>
    <property type="molecule type" value="Genomic_DNA"/>
</dbReference>
<dbReference type="PROSITE" id="PS50215">
    <property type="entry name" value="ADAM_MEPRO"/>
    <property type="match status" value="1"/>
</dbReference>
<evidence type="ECO:0000256" key="5">
    <source>
        <dbReference type="SAM" id="SignalP"/>
    </source>
</evidence>
<evidence type="ECO:0000256" key="3">
    <source>
        <dbReference type="ARBA" id="ARBA00022801"/>
    </source>
</evidence>
<dbReference type="NCBIfam" id="TIGR04183">
    <property type="entry name" value="Por_Secre_tail"/>
    <property type="match status" value="1"/>
</dbReference>
<proteinExistence type="predicted"/>
<dbReference type="SUPFAM" id="SSF49785">
    <property type="entry name" value="Galactose-binding domain-like"/>
    <property type="match status" value="1"/>
</dbReference>
<evidence type="ECO:0000313" key="9">
    <source>
        <dbReference type="Proteomes" id="UP001153642"/>
    </source>
</evidence>
<dbReference type="InterPro" id="IPR036116">
    <property type="entry name" value="FN3_sf"/>
</dbReference>
<dbReference type="RefSeq" id="WP_277899690.1">
    <property type="nucleotide sequence ID" value="NZ_JAPMUA010000003.1"/>
</dbReference>
<dbReference type="Pfam" id="PF13583">
    <property type="entry name" value="Reprolysin_4"/>
    <property type="match status" value="1"/>
</dbReference>
<reference evidence="8" key="1">
    <citation type="submission" date="2022-11" db="EMBL/GenBank/DDBJ databases">
        <title>High-quality draft genome sequence of Galbibacter sp. strain CMA-7.</title>
        <authorList>
            <person name="Wei L."/>
            <person name="Dong C."/>
            <person name="Shao Z."/>
        </authorList>
    </citation>
    <scope>NUCLEOTIDE SEQUENCE</scope>
    <source>
        <strain evidence="8">CMA-7</strain>
    </source>
</reference>
<dbReference type="Gene3D" id="2.60.40.10">
    <property type="entry name" value="Immunoglobulins"/>
    <property type="match status" value="2"/>
</dbReference>
<gene>
    <name evidence="8" type="ORF">OSR52_11055</name>
</gene>
<sequence>MIKITRFLIVFSALLCCSTVLSQDKSVWTSAETKQKSLLLKKGATNIGYKLNVKNLKTKLKNSPKRSESRQRKVSDILIDFPIAANKYGQFRVVESNVLSEELAKKYPDIKSYVGVSVENPLKRIYFSVDALGFHGMILDGNKRTYINPAKNQKDTYYLAQKSDFKSQNFQCKVINKEAMGSKSNKTNTSLKPVDDSQLRTYRLALACTGEYAQFQIAEAGLTNGTTAQQKTAVLSAMNTTITRVNSVYENDLAITLQLIANDDEIVFLDPDTDGLTNNNSETIINNEIQDLIDTAIGPANYDIGHVFTKTTNGGDGIAQVASVCTSTKARGVTGYVNPVGDPFDIDYVSHEMGHQFGATHTFNNSCNSNRSAATSVEPGSGSTIMGYAGICPNNVQGNSDAYFHAISISQIWDNITAGNSTCASTSTLDNQAPVIASLNNYNIPAGTPFALDASVTDIDGDMLTYCWEQQNNEVSVQPPQPDAEGGPMFRSKPPSLSSKRYFPEKAAILNNDLAPRWEVVPTVSRNLNFSLLVRDNNAEGGQTARADLTVHTIDTGNAFAVTSQNTPQSLQGGSVYTINWNVADTDELPIGTGFVDIYLIIDNNFENLVSLAQNTKNDGVKQVVIPGDITTANARIMVKAVDNIYFALNEAVLEIQPSNFALIFNTLEHNVCQSDNRDIPFTYNAYNGFNQTVTFTAEDVPSGLTVTFDQTQASTSGTVITASLSGSANLSLGTNNFTIVATASGGEIKEYPIELSIYSPTFNLITLNSPANNAIEIPLNTILSWAPYNNASAYEIEVSETPDFTAILLSDTISINQFQPTNLEELTTYYWHIKPINDCGEGTFSNAFSFTTVNITCESFTSNANVAISSIGSNSASATLNINEQGIINNATVTVDISHTWMEDLTIYLISPSGTTITLLAEQCGDRDNIQATFTDEGNTFICSSSSPTISGDIKPNQPLTGLMGKLAQGTWRLQVDDSNDGDGGNINSFTLNLCVNGNFQPDTDNDGVLDSNDNCPNTPQGTKVDVHGCELFSIAENNYTISVTDQPCMGDISGTVTIETAEAHNYTAILTGNGLVSSNPFTQNTKFTDLPTGAYELCFYVDENNEYQQCFNINIHEPQPLTVFSSKNKNEDSVSLELSGSDLYVIELNGVISKTNRENVELSLKKGINTLKVSTHKNCQGTYQELIVTPGSISVYPNAFQDRITIYTGLENGNNNISLFDATGRLIKSMKYEADYNGKVKMNLGDLTSGMYLMQVKNQLGSNTMKIIKQ</sequence>
<keyword evidence="3" id="KW-0378">Hydrolase</keyword>
<name>A0ABT6FT22_9FLAO</name>
<comment type="caution">
    <text evidence="8">The sequence shown here is derived from an EMBL/GenBank/DDBJ whole genome shotgun (WGS) entry which is preliminary data.</text>
</comment>
<dbReference type="Gene3D" id="3.40.390.10">
    <property type="entry name" value="Collagenase (Catalytic Domain)"/>
    <property type="match status" value="1"/>
</dbReference>
<evidence type="ECO:0000256" key="4">
    <source>
        <dbReference type="SAM" id="MobiDB-lite"/>
    </source>
</evidence>
<protein>
    <submittedName>
        <fullName evidence="8">M12 family metallo-peptidase</fullName>
    </submittedName>
</protein>
<keyword evidence="1" id="KW-0645">Protease</keyword>
<dbReference type="PROSITE" id="PS51829">
    <property type="entry name" value="P_HOMO_B"/>
    <property type="match status" value="1"/>
</dbReference>
<dbReference type="SUPFAM" id="SSF49265">
    <property type="entry name" value="Fibronectin type III"/>
    <property type="match status" value="1"/>
</dbReference>
<keyword evidence="2 5" id="KW-0732">Signal</keyword>
<feature type="region of interest" description="Disordered" evidence="4">
    <location>
        <begin position="476"/>
        <end position="496"/>
    </location>
</feature>
<dbReference type="Pfam" id="PF01483">
    <property type="entry name" value="P_proprotein"/>
    <property type="match status" value="1"/>
</dbReference>
<feature type="domain" description="Peptidase M12B" evidence="6">
    <location>
        <begin position="211"/>
        <end position="428"/>
    </location>
</feature>
<evidence type="ECO:0000256" key="2">
    <source>
        <dbReference type="ARBA" id="ARBA00022729"/>
    </source>
</evidence>
<dbReference type="InterPro" id="IPR013783">
    <property type="entry name" value="Ig-like_fold"/>
</dbReference>
<organism evidence="8 9">
    <name type="scientific">Galbibacter pacificus</name>
    <dbReference type="NCBI Taxonomy" id="2996052"/>
    <lineage>
        <taxon>Bacteria</taxon>
        <taxon>Pseudomonadati</taxon>
        <taxon>Bacteroidota</taxon>
        <taxon>Flavobacteriia</taxon>
        <taxon>Flavobacteriales</taxon>
        <taxon>Flavobacteriaceae</taxon>
        <taxon>Galbibacter</taxon>
    </lineage>
</organism>
<feature type="signal peptide" evidence="5">
    <location>
        <begin position="1"/>
        <end position="22"/>
    </location>
</feature>
<evidence type="ECO:0000259" key="6">
    <source>
        <dbReference type="PROSITE" id="PS50215"/>
    </source>
</evidence>
<evidence type="ECO:0000259" key="7">
    <source>
        <dbReference type="PROSITE" id="PS51829"/>
    </source>
</evidence>
<evidence type="ECO:0000256" key="1">
    <source>
        <dbReference type="ARBA" id="ARBA00022670"/>
    </source>
</evidence>
<evidence type="ECO:0000313" key="8">
    <source>
        <dbReference type="EMBL" id="MDG3586410.1"/>
    </source>
</evidence>
<dbReference type="InterPro" id="IPR008979">
    <property type="entry name" value="Galactose-bd-like_sf"/>
</dbReference>
<accession>A0ABT6FT22</accession>
<dbReference type="SUPFAM" id="SSF103647">
    <property type="entry name" value="TSP type-3 repeat"/>
    <property type="match status" value="1"/>
</dbReference>
<feature type="chain" id="PRO_5045958302" evidence="5">
    <location>
        <begin position="23"/>
        <end position="1272"/>
    </location>
</feature>
<dbReference type="SUPFAM" id="SSF55486">
    <property type="entry name" value="Metalloproteases ('zincins'), catalytic domain"/>
    <property type="match status" value="1"/>
</dbReference>
<keyword evidence="9" id="KW-1185">Reference proteome</keyword>
<dbReference type="InterPro" id="IPR028974">
    <property type="entry name" value="TSP_type-3_rpt"/>
</dbReference>
<dbReference type="InterPro" id="IPR002884">
    <property type="entry name" value="P_dom"/>
</dbReference>
<dbReference type="Proteomes" id="UP001153642">
    <property type="component" value="Unassembled WGS sequence"/>
</dbReference>
<dbReference type="InterPro" id="IPR024079">
    <property type="entry name" value="MetalloPept_cat_dom_sf"/>
</dbReference>
<dbReference type="InterPro" id="IPR026444">
    <property type="entry name" value="Secre_tail"/>
</dbReference>
<feature type="domain" description="P/Homo B" evidence="7">
    <location>
        <begin position="853"/>
        <end position="1003"/>
    </location>
</feature>
<dbReference type="Pfam" id="PF18962">
    <property type="entry name" value="Por_Secre_tail"/>
    <property type="match status" value="1"/>
</dbReference>
<dbReference type="Gene3D" id="2.60.120.260">
    <property type="entry name" value="Galactose-binding domain-like"/>
    <property type="match status" value="1"/>
</dbReference>
<dbReference type="InterPro" id="IPR001590">
    <property type="entry name" value="Peptidase_M12B"/>
</dbReference>